<gene>
    <name evidence="1" type="ORF">O181_046429</name>
</gene>
<evidence type="ECO:0000313" key="1">
    <source>
        <dbReference type="EMBL" id="MBW0506714.1"/>
    </source>
</evidence>
<dbReference type="OrthoDB" id="20900at2759"/>
<sequence length="233" mass="25386">MDSELETVTLAHLLHGNTIISNLCTSLFIIFYRISGKLEASSSWAKTIKAAIVTIEIVLDALTSLMLEEARLGFDSVFSPSKLSPLEILPQDLISPRVVYPSSEANQLASQGVLLIFWVDPVVRVIVAMLSQPIEQDFSLPLGELSVLGYHLLLLGKSEPHEQPNLKWKSAWDCMSGTFLVRAVGCQLIAKRAECTATRFSPFATPTLSIIASAIKAAQDGETGWTPDISVLC</sequence>
<evidence type="ECO:0000313" key="2">
    <source>
        <dbReference type="Proteomes" id="UP000765509"/>
    </source>
</evidence>
<name>A0A9Q3DP28_9BASI</name>
<dbReference type="EMBL" id="AVOT02019248">
    <property type="protein sequence ID" value="MBW0506714.1"/>
    <property type="molecule type" value="Genomic_DNA"/>
</dbReference>
<keyword evidence="2" id="KW-1185">Reference proteome</keyword>
<organism evidence="1 2">
    <name type="scientific">Austropuccinia psidii MF-1</name>
    <dbReference type="NCBI Taxonomy" id="1389203"/>
    <lineage>
        <taxon>Eukaryota</taxon>
        <taxon>Fungi</taxon>
        <taxon>Dikarya</taxon>
        <taxon>Basidiomycota</taxon>
        <taxon>Pucciniomycotina</taxon>
        <taxon>Pucciniomycetes</taxon>
        <taxon>Pucciniales</taxon>
        <taxon>Sphaerophragmiaceae</taxon>
        <taxon>Austropuccinia</taxon>
    </lineage>
</organism>
<proteinExistence type="predicted"/>
<protein>
    <submittedName>
        <fullName evidence="1">Uncharacterized protein</fullName>
    </submittedName>
</protein>
<comment type="caution">
    <text evidence="1">The sequence shown here is derived from an EMBL/GenBank/DDBJ whole genome shotgun (WGS) entry which is preliminary data.</text>
</comment>
<reference evidence="1" key="1">
    <citation type="submission" date="2021-03" db="EMBL/GenBank/DDBJ databases">
        <title>Draft genome sequence of rust myrtle Austropuccinia psidii MF-1, a brazilian biotype.</title>
        <authorList>
            <person name="Quecine M.C."/>
            <person name="Pachon D.M.R."/>
            <person name="Bonatelli M.L."/>
            <person name="Correr F.H."/>
            <person name="Franceschini L.M."/>
            <person name="Leite T.F."/>
            <person name="Margarido G.R.A."/>
            <person name="Almeida C.A."/>
            <person name="Ferrarezi J.A."/>
            <person name="Labate C.A."/>
        </authorList>
    </citation>
    <scope>NUCLEOTIDE SEQUENCE</scope>
    <source>
        <strain evidence="1">MF-1</strain>
    </source>
</reference>
<dbReference type="AlphaFoldDB" id="A0A9Q3DP28"/>
<dbReference type="Proteomes" id="UP000765509">
    <property type="component" value="Unassembled WGS sequence"/>
</dbReference>
<accession>A0A9Q3DP28</accession>